<name>A0ABQ9IV94_9CUCU</name>
<reference evidence="1" key="1">
    <citation type="journal article" date="2023" name="Insect Mol. Biol.">
        <title>Genome sequencing provides insights into the evolution of gene families encoding plant cell wall-degrading enzymes in longhorned beetles.</title>
        <authorList>
            <person name="Shin N.R."/>
            <person name="Okamura Y."/>
            <person name="Kirsch R."/>
            <person name="Pauchet Y."/>
        </authorList>
    </citation>
    <scope>NUCLEOTIDE SEQUENCE</scope>
    <source>
        <strain evidence="1">MMC_N1</strain>
    </source>
</reference>
<evidence type="ECO:0000313" key="1">
    <source>
        <dbReference type="EMBL" id="KAJ8965647.1"/>
    </source>
</evidence>
<sequence>MLNRPTTVSYGVTTGHLINDLIYTLQRVTAANILHSSAVNDNYNYVLPTSVPPPPYSTCDAGISDSPPSYNSLCPKPVGNWHFNEKELNEACFFVESGTFRYAIN</sequence>
<proteinExistence type="predicted"/>
<comment type="caution">
    <text evidence="1">The sequence shown here is derived from an EMBL/GenBank/DDBJ whole genome shotgun (WGS) entry which is preliminary data.</text>
</comment>
<accession>A0ABQ9IV94</accession>
<organism evidence="1 2">
    <name type="scientific">Molorchus minor</name>
    <dbReference type="NCBI Taxonomy" id="1323400"/>
    <lineage>
        <taxon>Eukaryota</taxon>
        <taxon>Metazoa</taxon>
        <taxon>Ecdysozoa</taxon>
        <taxon>Arthropoda</taxon>
        <taxon>Hexapoda</taxon>
        <taxon>Insecta</taxon>
        <taxon>Pterygota</taxon>
        <taxon>Neoptera</taxon>
        <taxon>Endopterygota</taxon>
        <taxon>Coleoptera</taxon>
        <taxon>Polyphaga</taxon>
        <taxon>Cucujiformia</taxon>
        <taxon>Chrysomeloidea</taxon>
        <taxon>Cerambycidae</taxon>
        <taxon>Lamiinae</taxon>
        <taxon>Monochamini</taxon>
        <taxon>Molorchus</taxon>
    </lineage>
</organism>
<keyword evidence="2" id="KW-1185">Reference proteome</keyword>
<gene>
    <name evidence="1" type="ORF">NQ317_000748</name>
</gene>
<evidence type="ECO:0000313" key="2">
    <source>
        <dbReference type="Proteomes" id="UP001162164"/>
    </source>
</evidence>
<dbReference type="Proteomes" id="UP001162164">
    <property type="component" value="Unassembled WGS sequence"/>
</dbReference>
<protein>
    <submittedName>
        <fullName evidence="1">Uncharacterized protein</fullName>
    </submittedName>
</protein>
<dbReference type="EMBL" id="JAPWTJ010002572">
    <property type="protein sequence ID" value="KAJ8965647.1"/>
    <property type="molecule type" value="Genomic_DNA"/>
</dbReference>